<dbReference type="PANTHER" id="PTHR13326:SF21">
    <property type="entry name" value="PSEUDOURIDYLATE SYNTHASE PUS7L"/>
    <property type="match status" value="1"/>
</dbReference>
<dbReference type="InterPro" id="IPR020103">
    <property type="entry name" value="PsdUridine_synth_cat_dom_sf"/>
</dbReference>
<reference evidence="6" key="1">
    <citation type="journal article" date="2019" name="Mol. Biol. Evol.">
        <title>Blast fungal genomes show frequent chromosomal changes, gene gains and losses, and effector gene turnover.</title>
        <authorList>
            <person name="Gomez Luciano L.B."/>
            <person name="Jason Tsai I."/>
            <person name="Chuma I."/>
            <person name="Tosa Y."/>
            <person name="Chen Y.H."/>
            <person name="Li J.Y."/>
            <person name="Li M.Y."/>
            <person name="Jade Lu M.Y."/>
            <person name="Nakayashiki H."/>
            <person name="Li W.H."/>
        </authorList>
    </citation>
    <scope>NUCLEOTIDE SEQUENCE</scope>
    <source>
        <strain evidence="6">NI907</strain>
    </source>
</reference>
<comment type="similarity">
    <text evidence="1">Belongs to the pseudouridine synthase TruD family.</text>
</comment>
<gene>
    <name evidence="6" type="ORF">PgNI_00895</name>
</gene>
<dbReference type="SUPFAM" id="SSF55120">
    <property type="entry name" value="Pseudouridine synthase"/>
    <property type="match status" value="1"/>
</dbReference>
<feature type="region of interest" description="Disordered" evidence="3">
    <location>
        <begin position="823"/>
        <end position="875"/>
    </location>
</feature>
<dbReference type="Pfam" id="PF01142">
    <property type="entry name" value="TruD"/>
    <property type="match status" value="1"/>
</dbReference>
<feature type="domain" description="TRUD" evidence="4">
    <location>
        <begin position="377"/>
        <end position="633"/>
    </location>
</feature>
<protein>
    <recommendedName>
        <fullName evidence="4">TRUD domain-containing protein</fullName>
    </recommendedName>
</protein>
<keyword evidence="2" id="KW-0413">Isomerase</keyword>
<dbReference type="GO" id="GO:0003723">
    <property type="term" value="F:RNA binding"/>
    <property type="evidence" value="ECO:0007669"/>
    <property type="project" value="InterPro"/>
</dbReference>
<evidence type="ECO:0000259" key="4">
    <source>
        <dbReference type="PROSITE" id="PS50984"/>
    </source>
</evidence>
<feature type="region of interest" description="Disordered" evidence="3">
    <location>
        <begin position="80"/>
        <end position="123"/>
    </location>
</feature>
<dbReference type="PROSITE" id="PS50984">
    <property type="entry name" value="TRUD"/>
    <property type="match status" value="1"/>
</dbReference>
<evidence type="ECO:0000256" key="1">
    <source>
        <dbReference type="ARBA" id="ARBA00007953"/>
    </source>
</evidence>
<dbReference type="GO" id="GO:0005634">
    <property type="term" value="C:nucleus"/>
    <property type="evidence" value="ECO:0007669"/>
    <property type="project" value="TreeGrafter"/>
</dbReference>
<dbReference type="InterPro" id="IPR001656">
    <property type="entry name" value="PsdUridine_synth_TruD"/>
</dbReference>
<dbReference type="PANTHER" id="PTHR13326">
    <property type="entry name" value="TRNA PSEUDOURIDINE SYNTHASE D"/>
    <property type="match status" value="1"/>
</dbReference>
<dbReference type="InterPro" id="IPR042214">
    <property type="entry name" value="TruD_catalytic"/>
</dbReference>
<dbReference type="Gene3D" id="3.30.2350.20">
    <property type="entry name" value="TruD, catalytic domain"/>
    <property type="match status" value="2"/>
</dbReference>
<dbReference type="PIRSF" id="PIRSF037016">
    <property type="entry name" value="Pseudouridin_synth_euk_prd"/>
    <property type="match status" value="1"/>
</dbReference>
<evidence type="ECO:0000313" key="6">
    <source>
        <dbReference type="RefSeq" id="XP_030986918.1"/>
    </source>
</evidence>
<dbReference type="KEGG" id="pgri:PgNI_00895"/>
<reference evidence="6" key="2">
    <citation type="submission" date="2019-10" db="EMBL/GenBank/DDBJ databases">
        <authorList>
            <consortium name="NCBI Genome Project"/>
        </authorList>
    </citation>
    <scope>NUCLEOTIDE SEQUENCE</scope>
    <source>
        <strain evidence="6">NI907</strain>
    </source>
</reference>
<dbReference type="NCBIfam" id="TIGR00094">
    <property type="entry name" value="tRNA_TruD_broad"/>
    <property type="match status" value="1"/>
</dbReference>
<proteinExistence type="inferred from homology"/>
<dbReference type="AlphaFoldDB" id="A0A6P8BHY8"/>
<evidence type="ECO:0000313" key="5">
    <source>
        <dbReference type="Proteomes" id="UP000515153"/>
    </source>
</evidence>
<accession>A0A6P8BHY8</accession>
<dbReference type="CDD" id="cd02576">
    <property type="entry name" value="PseudoU_synth_ScPUS7"/>
    <property type="match status" value="1"/>
</dbReference>
<dbReference type="InterPro" id="IPR011760">
    <property type="entry name" value="PsdUridine_synth_TruD_insert"/>
</dbReference>
<dbReference type="GeneID" id="41955886"/>
<feature type="compositionally biased region" description="Polar residues" evidence="3">
    <location>
        <begin position="92"/>
        <end position="111"/>
    </location>
</feature>
<feature type="region of interest" description="Disordered" evidence="3">
    <location>
        <begin position="215"/>
        <end position="248"/>
    </location>
</feature>
<sequence length="944" mass="105299">MAHQNEPVSTDVAKTDNHLHRQALTAFSIATARNASEKRLGILHFASPIDYGWNGDIRKRYTDFQVFEVRKDGSVIHLSDFQQAARRPPQSLPGSDTASKSSPHPNGNSHEPSVAKEKLSPKEAPAVVEATYHPISDEDTALLRELLGNDATEQVIDLDKKVQAKDGSSRGVIIKFPSITDRALRTKVHQEARRIFNSRIETQVGEEGVISARAFASQQGQRRNANGPRGSRDGWRGGGRAEPRPPRSQYLHFTLYKENKDTMDAINHIARLLKIKASNFGFAGTKDRRAATVQRVSVWNKDIKDLNMLNDKMSGIRVGDFSYQKKPMQLGQHGGNEFVIAMKNVESPRLKDYSITHRLRVTEECVQQALDSIANRGFINYFGLQRFGTHAIGTQEIGMRILREDFVSAVNGILHVDEDLSVAVAEGNNDGRFHRDEFDRARAITMWRMSGKSDAALRILPKKYNAENTLIKHLGQAPNDFTGALMHITRGLRMLYIHAYQSFVWNFAASKRWALYGDKVIAGDLVLVQAHESPITQRAPAEDMSDEVNQEEEEFYQRARHITEEEAANGRFTIFDIVLPAPGFDVIYPLNEIGQFYVDFMKKEENGGLDPYNMRRKHREYSMSGHYRKLMAKFTATPMFAVRPYVNDEEQMHPTDRDLIEWRKAQESSQQEKTASAWNNFAENAKKFDVAAEDETRRRRRNSPPTETRINDAWVETGFEGGKRMKVSDPIKLEHTQVNNPDSGDQLNTGVKPAEVSVSFSGMEQMIAPNVEPTQDIEMGNTVPILDEKGAQPCNGTDGDSQTTKTPVLMSFLHKQLESVGSNTLENSAQGPDTDSGTSFGSSTDQPATNNNVASTTSAPTQFSSSTASSEAPKPPLLNVFTNVEKYIDPAHPAVNVSGNFAHTYSCLEGESKEDVKIAVVLKFALSSSSYATICIREMTGQGN</sequence>
<dbReference type="GO" id="GO:0009982">
    <property type="term" value="F:pseudouridine synthase activity"/>
    <property type="evidence" value="ECO:0007669"/>
    <property type="project" value="InterPro"/>
</dbReference>
<feature type="compositionally biased region" description="Low complexity" evidence="3">
    <location>
        <begin position="831"/>
        <end position="845"/>
    </location>
</feature>
<organism evidence="5 6">
    <name type="scientific">Pyricularia grisea</name>
    <name type="common">Crabgrass-specific blast fungus</name>
    <name type="synonym">Magnaporthe grisea</name>
    <dbReference type="NCBI Taxonomy" id="148305"/>
    <lineage>
        <taxon>Eukaryota</taxon>
        <taxon>Fungi</taxon>
        <taxon>Dikarya</taxon>
        <taxon>Ascomycota</taxon>
        <taxon>Pezizomycotina</taxon>
        <taxon>Sordariomycetes</taxon>
        <taxon>Sordariomycetidae</taxon>
        <taxon>Magnaporthales</taxon>
        <taxon>Pyriculariaceae</taxon>
        <taxon>Pyricularia</taxon>
    </lineage>
</organism>
<evidence type="ECO:0000256" key="2">
    <source>
        <dbReference type="ARBA" id="ARBA00023235"/>
    </source>
</evidence>
<keyword evidence="5" id="KW-1185">Reference proteome</keyword>
<dbReference type="Proteomes" id="UP000515153">
    <property type="component" value="Unplaced"/>
</dbReference>
<dbReference type="OrthoDB" id="447290at2759"/>
<dbReference type="GO" id="GO:0001522">
    <property type="term" value="P:pseudouridine synthesis"/>
    <property type="evidence" value="ECO:0007669"/>
    <property type="project" value="InterPro"/>
</dbReference>
<feature type="compositionally biased region" description="Polar residues" evidence="3">
    <location>
        <begin position="846"/>
        <end position="870"/>
    </location>
</feature>
<feature type="compositionally biased region" description="Basic and acidic residues" evidence="3">
    <location>
        <begin position="230"/>
        <end position="245"/>
    </location>
</feature>
<dbReference type="RefSeq" id="XP_030986918.1">
    <property type="nucleotide sequence ID" value="XM_031120972.1"/>
</dbReference>
<evidence type="ECO:0000256" key="3">
    <source>
        <dbReference type="SAM" id="MobiDB-lite"/>
    </source>
</evidence>
<reference evidence="6" key="3">
    <citation type="submission" date="2025-08" db="UniProtKB">
        <authorList>
            <consortium name="RefSeq"/>
        </authorList>
    </citation>
    <scope>IDENTIFICATION</scope>
    <source>
        <strain evidence="6">NI907</strain>
    </source>
</reference>
<name>A0A6P8BHY8_PYRGI</name>